<evidence type="ECO:0000256" key="7">
    <source>
        <dbReference type="PROSITE-ProRule" id="PRU01379"/>
    </source>
</evidence>
<protein>
    <recommendedName>
        <fullName evidence="9">Peptidase M14 domain-containing protein</fullName>
    </recommendedName>
</protein>
<dbReference type="Gene3D" id="3.40.630.10">
    <property type="entry name" value="Zn peptidases"/>
    <property type="match status" value="1"/>
</dbReference>
<dbReference type="Proteomes" id="UP000619534">
    <property type="component" value="Unassembled WGS sequence"/>
</dbReference>
<organism evidence="10 11">
    <name type="scientific">Thalassobacillus devorans</name>
    <dbReference type="NCBI Taxonomy" id="279813"/>
    <lineage>
        <taxon>Bacteria</taxon>
        <taxon>Bacillati</taxon>
        <taxon>Bacillota</taxon>
        <taxon>Bacilli</taxon>
        <taxon>Bacillales</taxon>
        <taxon>Bacillaceae</taxon>
        <taxon>Thalassobacillus</taxon>
    </lineage>
</organism>
<proteinExistence type="inferred from homology"/>
<comment type="caution">
    <text evidence="10">The sequence shown here is derived from an EMBL/GenBank/DDBJ whole genome shotgun (WGS) entry which is preliminary data.</text>
</comment>
<keyword evidence="3" id="KW-0645">Protease</keyword>
<evidence type="ECO:0000259" key="9">
    <source>
        <dbReference type="PROSITE" id="PS52035"/>
    </source>
</evidence>
<evidence type="ECO:0000256" key="1">
    <source>
        <dbReference type="ARBA" id="ARBA00001947"/>
    </source>
</evidence>
<evidence type="ECO:0000313" key="10">
    <source>
        <dbReference type="EMBL" id="GGD00854.1"/>
    </source>
</evidence>
<dbReference type="SUPFAM" id="SSF53187">
    <property type="entry name" value="Zn-dependent exopeptidases"/>
    <property type="match status" value="1"/>
</dbReference>
<dbReference type="PROSITE" id="PS52035">
    <property type="entry name" value="PEPTIDASE_M14"/>
    <property type="match status" value="1"/>
</dbReference>
<keyword evidence="8" id="KW-0732">Signal</keyword>
<keyword evidence="4" id="KW-0378">Hydrolase</keyword>
<evidence type="ECO:0000256" key="8">
    <source>
        <dbReference type="SAM" id="SignalP"/>
    </source>
</evidence>
<dbReference type="Pfam" id="PF00246">
    <property type="entry name" value="Peptidase_M14"/>
    <property type="match status" value="1"/>
</dbReference>
<keyword evidence="6" id="KW-0482">Metalloprotease</keyword>
<dbReference type="SMART" id="SM00631">
    <property type="entry name" value="Zn_pept"/>
    <property type="match status" value="1"/>
</dbReference>
<gene>
    <name evidence="10" type="ORF">GCM10007216_34480</name>
</gene>
<comment type="similarity">
    <text evidence="2 7">Belongs to the peptidase M14 family.</text>
</comment>
<dbReference type="InterPro" id="IPR029062">
    <property type="entry name" value="Class_I_gatase-like"/>
</dbReference>
<dbReference type="SUPFAM" id="SSF52317">
    <property type="entry name" value="Class I glutamine amidotransferase-like"/>
    <property type="match status" value="1"/>
</dbReference>
<dbReference type="EMBL" id="BMCJ01000007">
    <property type="protein sequence ID" value="GGD00854.1"/>
    <property type="molecule type" value="Genomic_DNA"/>
</dbReference>
<dbReference type="InterPro" id="IPR000834">
    <property type="entry name" value="Peptidase_M14"/>
</dbReference>
<evidence type="ECO:0000256" key="6">
    <source>
        <dbReference type="ARBA" id="ARBA00023049"/>
    </source>
</evidence>
<accession>A0ABQ1PQ76</accession>
<name>A0ABQ1PQ76_9BACI</name>
<evidence type="ECO:0000256" key="5">
    <source>
        <dbReference type="ARBA" id="ARBA00022833"/>
    </source>
</evidence>
<evidence type="ECO:0000313" key="11">
    <source>
        <dbReference type="Proteomes" id="UP000619534"/>
    </source>
</evidence>
<dbReference type="RefSeq" id="WP_062438828.1">
    <property type="nucleotide sequence ID" value="NZ_BMCJ01000007.1"/>
</dbReference>
<evidence type="ECO:0000256" key="2">
    <source>
        <dbReference type="ARBA" id="ARBA00005988"/>
    </source>
</evidence>
<feature type="active site" description="Proton donor/acceptor" evidence="7">
    <location>
        <position position="315"/>
    </location>
</feature>
<feature type="domain" description="Peptidase M14" evidence="9">
    <location>
        <begin position="43"/>
        <end position="338"/>
    </location>
</feature>
<dbReference type="PANTHER" id="PTHR11705:SF143">
    <property type="entry name" value="SLL0236 PROTEIN"/>
    <property type="match status" value="1"/>
</dbReference>
<feature type="chain" id="PRO_5045361157" description="Peptidase M14 domain-containing protein" evidence="8">
    <location>
        <begin position="22"/>
        <end position="781"/>
    </location>
</feature>
<keyword evidence="11" id="KW-1185">Reference proteome</keyword>
<dbReference type="PANTHER" id="PTHR11705">
    <property type="entry name" value="PROTEASE FAMILY M14 CARBOXYPEPTIDASE A,B"/>
    <property type="match status" value="1"/>
</dbReference>
<sequence length="781" mass="87148">MQKIITRLLILTFIAFLPLTAATEAVSAEEEKKQSPFNAKHYDYVTYEEIVEQLQRIEKESNRVSMEVTGKSTEGRNIYAVTISDPASKGKYGKIQALRNKMFQNPGDAQDWADKHPDFKVPVLIDGSIHGTEFVGSDAVLKLIERFAFENDQETTEILENNILIFNVVVNPDGRVDAKRFNAEGIDLNRDYITQSQPETEASIKLMTEWNPMVFLDLHGYVNYSDEKPGLIEPTTPPHNPNYEYDLYSKWALNQAEAMEAEIVENKENYQSDLYQNLEGVHIPARDADAGWDDYPPIFAPMYAMYHGAYGATIEAPDNTWDGVEWQINSVMGALKFATENKDEMINDQIEIFERGINFQHPDHEEAHFPYAYMLPVDENDPNATHKAVEHLQQNDIKVEEAKQSFTVNGEQYEAGTFIVPMDQPKAGLANTILWSGEDISDDTSAMYDISAWSFPELWGFAAIPAEQELEITSAPVNQVTTSGELSGKGPYIIPNSSTEAVALVNALIEQGISVYKSENGDFYVEKQSGNTLNKLAKASGLKLNTEEIPDNAEELEDVTVAILKDGGMNKQQSHAGTRIALEKLGFDVEEITPAEVAEQGLNDYDVFVYSGTENLISYELREANQPFGLEDEQQFDAFQQEVTNFVSDGGQYIAVGAGASKASKTLGLTDVEIQTGARNSNGIVSVDYQDSSLTAGYDNNDIGFVYSPVWYTSLTDQTVAASFAKEDFFQSGFWKNSEQAAGEAVIIQENDQDVTLIGLEAGFRDHTFYLYRLLSNTIFE</sequence>
<reference evidence="11" key="1">
    <citation type="journal article" date="2019" name="Int. J. Syst. Evol. Microbiol.">
        <title>The Global Catalogue of Microorganisms (GCM) 10K type strain sequencing project: providing services to taxonomists for standard genome sequencing and annotation.</title>
        <authorList>
            <consortium name="The Broad Institute Genomics Platform"/>
            <consortium name="The Broad Institute Genome Sequencing Center for Infectious Disease"/>
            <person name="Wu L."/>
            <person name="Ma J."/>
        </authorList>
    </citation>
    <scope>NUCLEOTIDE SEQUENCE [LARGE SCALE GENOMIC DNA]</scope>
    <source>
        <strain evidence="11">CCM 7282</strain>
    </source>
</reference>
<evidence type="ECO:0000256" key="4">
    <source>
        <dbReference type="ARBA" id="ARBA00022801"/>
    </source>
</evidence>
<feature type="signal peptide" evidence="8">
    <location>
        <begin position="1"/>
        <end position="21"/>
    </location>
</feature>
<evidence type="ECO:0000256" key="3">
    <source>
        <dbReference type="ARBA" id="ARBA00022670"/>
    </source>
</evidence>
<comment type="cofactor">
    <cofactor evidence="1">
        <name>Zn(2+)</name>
        <dbReference type="ChEBI" id="CHEBI:29105"/>
    </cofactor>
</comment>
<keyword evidence="5" id="KW-0862">Zinc</keyword>